<accession>W7L4C4</accession>
<protein>
    <submittedName>
        <fullName evidence="3">Ribulose-phosphate 3-epimerase</fullName>
    </submittedName>
</protein>
<evidence type="ECO:0000313" key="3">
    <source>
        <dbReference type="EMBL" id="EWG10012.1"/>
    </source>
</evidence>
<evidence type="ECO:0000313" key="4">
    <source>
        <dbReference type="Proteomes" id="UP000019270"/>
    </source>
</evidence>
<dbReference type="eggNOG" id="COG0036">
    <property type="taxonomic scope" value="Bacteria"/>
</dbReference>
<dbReference type="GO" id="GO:0046872">
    <property type="term" value="F:metal ion binding"/>
    <property type="evidence" value="ECO:0007669"/>
    <property type="project" value="UniProtKB-KW"/>
</dbReference>
<dbReference type="InterPro" id="IPR013785">
    <property type="entry name" value="Aldolase_TIM"/>
</dbReference>
<proteinExistence type="predicted"/>
<dbReference type="RefSeq" id="WP_051488923.1">
    <property type="nucleotide sequence ID" value="NZ_APVL01000012.1"/>
</dbReference>
<reference evidence="4" key="1">
    <citation type="submission" date="2013-03" db="EMBL/GenBank/DDBJ databases">
        <title>Draft genome sequence of Bacillus firmus DS1.</title>
        <authorList>
            <person name="Peng D."/>
            <person name="Zhu L."/>
            <person name="Sun M."/>
        </authorList>
    </citation>
    <scope>NUCLEOTIDE SEQUENCE [LARGE SCALE GENOMIC DNA]</scope>
    <source>
        <strain evidence="4">DS1</strain>
    </source>
</reference>
<dbReference type="Pfam" id="PF00834">
    <property type="entry name" value="Ribul_P_3_epim"/>
    <property type="match status" value="1"/>
</dbReference>
<gene>
    <name evidence="3" type="ORF">PBF_16574</name>
</gene>
<dbReference type="GO" id="GO:0005975">
    <property type="term" value="P:carbohydrate metabolic process"/>
    <property type="evidence" value="ECO:0007669"/>
    <property type="project" value="InterPro"/>
</dbReference>
<dbReference type="AlphaFoldDB" id="W7L4C4"/>
<dbReference type="PATRIC" id="fig|1307436.3.peg.3554"/>
<keyword evidence="1" id="KW-0479">Metal-binding</keyword>
<evidence type="ECO:0000256" key="1">
    <source>
        <dbReference type="ARBA" id="ARBA00022723"/>
    </source>
</evidence>
<reference evidence="3 4" key="2">
    <citation type="journal article" date="2016" name="Sci. Rep.">
        <title>A novel serine protease, Sep1, from Bacillus firmus DS-1 has nematicidal activity and degrades multiple intestinal-associated nematode proteins.</title>
        <authorList>
            <person name="Geng C."/>
            <person name="Nie X."/>
            <person name="Tang Z."/>
            <person name="Zhang Y."/>
            <person name="Lin J."/>
            <person name="Sun M."/>
            <person name="Peng D."/>
        </authorList>
    </citation>
    <scope>NUCLEOTIDE SEQUENCE [LARGE SCALE GENOMIC DNA]</scope>
    <source>
        <strain evidence="3 4">DS1</strain>
    </source>
</reference>
<sequence>MQKKQMIISPSIASANQLCLEKEVKRIEHSYQDLHIDIEDGNFIPNITFGMKTIKSLRSITSLPFSFHLMVNDPYRYLEDIFSLNPSIIFIHVESVDYMSDIIQRVRRKGIKCGIAFNPSTLVNQYKYLLNNVDGVLIMTAEPDGKGQMFIPEMAEKINTVRSFNQKTDIWVDGAITYDKLDSLKAIGVSHAVMGRQIFGK</sequence>
<dbReference type="NCBIfam" id="NF004076">
    <property type="entry name" value="PRK05581.1-4"/>
    <property type="match status" value="1"/>
</dbReference>
<dbReference type="EMBL" id="APVL01000012">
    <property type="protein sequence ID" value="EWG10012.1"/>
    <property type="molecule type" value="Genomic_DNA"/>
</dbReference>
<dbReference type="InterPro" id="IPR011060">
    <property type="entry name" value="RibuloseP-bd_barrel"/>
</dbReference>
<dbReference type="PROSITE" id="PS01085">
    <property type="entry name" value="RIBUL_P_3_EPIMER_1"/>
    <property type="match status" value="1"/>
</dbReference>
<dbReference type="InterPro" id="IPR000056">
    <property type="entry name" value="Ribul_P_3_epim-like"/>
</dbReference>
<keyword evidence="2" id="KW-0413">Isomerase</keyword>
<dbReference type="Gene3D" id="3.20.20.70">
    <property type="entry name" value="Aldolase class I"/>
    <property type="match status" value="1"/>
</dbReference>
<dbReference type="Proteomes" id="UP000019270">
    <property type="component" value="Unassembled WGS sequence"/>
</dbReference>
<dbReference type="GO" id="GO:0016857">
    <property type="term" value="F:racemase and epimerase activity, acting on carbohydrates and derivatives"/>
    <property type="evidence" value="ECO:0007669"/>
    <property type="project" value="InterPro"/>
</dbReference>
<organism evidence="3 4">
    <name type="scientific">Cytobacillus firmus DS1</name>
    <dbReference type="NCBI Taxonomy" id="1307436"/>
    <lineage>
        <taxon>Bacteria</taxon>
        <taxon>Bacillati</taxon>
        <taxon>Bacillota</taxon>
        <taxon>Bacilli</taxon>
        <taxon>Bacillales</taxon>
        <taxon>Bacillaceae</taxon>
        <taxon>Cytobacillus</taxon>
    </lineage>
</organism>
<dbReference type="PANTHER" id="PTHR11749">
    <property type="entry name" value="RIBULOSE-5-PHOSPHATE-3-EPIMERASE"/>
    <property type="match status" value="1"/>
</dbReference>
<dbReference type="OrthoDB" id="1677561at2"/>
<dbReference type="CDD" id="cd00429">
    <property type="entry name" value="RPE"/>
    <property type="match status" value="1"/>
</dbReference>
<name>W7L4C4_CYTFI</name>
<comment type="caution">
    <text evidence="3">The sequence shown here is derived from an EMBL/GenBank/DDBJ whole genome shotgun (WGS) entry which is preliminary data.</text>
</comment>
<dbReference type="SUPFAM" id="SSF51366">
    <property type="entry name" value="Ribulose-phoshate binding barrel"/>
    <property type="match status" value="1"/>
</dbReference>
<evidence type="ECO:0000256" key="2">
    <source>
        <dbReference type="ARBA" id="ARBA00023235"/>
    </source>
</evidence>